<accession>A0ABS9H5W8</accession>
<dbReference type="PANTHER" id="PTHR39158">
    <property type="entry name" value="OS08G0560600 PROTEIN"/>
    <property type="match status" value="1"/>
</dbReference>
<gene>
    <name evidence="2" type="ORF">L2716_16065</name>
</gene>
<evidence type="ECO:0000313" key="2">
    <source>
        <dbReference type="EMBL" id="MCF6139252.1"/>
    </source>
</evidence>
<dbReference type="Pfam" id="PF09350">
    <property type="entry name" value="DJC28_CD"/>
    <property type="match status" value="1"/>
</dbReference>
<comment type="caution">
    <text evidence="2">The sequence shown here is derived from an EMBL/GenBank/DDBJ whole genome shotgun (WGS) entry which is preliminary data.</text>
</comment>
<feature type="domain" description="DnaJ homologue subfamily C member 28 conserved" evidence="1">
    <location>
        <begin position="7"/>
        <end position="73"/>
    </location>
</feature>
<evidence type="ECO:0000259" key="1">
    <source>
        <dbReference type="Pfam" id="PF09350"/>
    </source>
</evidence>
<dbReference type="InterPro" id="IPR052573">
    <property type="entry name" value="DnaJ_C_subfamily_28"/>
</dbReference>
<dbReference type="EMBL" id="JAKIJS010000002">
    <property type="protein sequence ID" value="MCF6139252.1"/>
    <property type="molecule type" value="Genomic_DNA"/>
</dbReference>
<protein>
    <submittedName>
        <fullName evidence="2">DUF1992 domain-containing protein</fullName>
    </submittedName>
</protein>
<name>A0ABS9H5W8_9BACL</name>
<organism evidence="2 3">
    <name type="scientific">Pseudalkalibacillus berkeleyi</name>
    <dbReference type="NCBI Taxonomy" id="1069813"/>
    <lineage>
        <taxon>Bacteria</taxon>
        <taxon>Bacillati</taxon>
        <taxon>Bacillota</taxon>
        <taxon>Bacilli</taxon>
        <taxon>Bacillales</taxon>
        <taxon>Fictibacillaceae</taxon>
        <taxon>Pseudalkalibacillus</taxon>
    </lineage>
</organism>
<dbReference type="Proteomes" id="UP001649381">
    <property type="component" value="Unassembled WGS sequence"/>
</dbReference>
<keyword evidence="3" id="KW-1185">Reference proteome</keyword>
<dbReference type="PANTHER" id="PTHR39158:SF1">
    <property type="entry name" value="DNAJ HOMOLOG SUBFAMILY C MEMBER 28"/>
    <property type="match status" value="1"/>
</dbReference>
<dbReference type="InterPro" id="IPR018961">
    <property type="entry name" value="DnaJ_homolog_subfam-C_membr-28"/>
</dbReference>
<dbReference type="RefSeq" id="WP_236338019.1">
    <property type="nucleotide sequence ID" value="NZ_JAKIJS010000002.1"/>
</dbReference>
<proteinExistence type="predicted"/>
<reference evidence="2 3" key="1">
    <citation type="submission" date="2022-01" db="EMBL/GenBank/DDBJ databases">
        <title>Alkalihalobacillus sp. EGI L200015, a novel bacterium isolated from a salt lake sediment.</title>
        <authorList>
            <person name="Gao L."/>
            <person name="Fang B.-Z."/>
            <person name="Li W.-J."/>
        </authorList>
    </citation>
    <scope>NUCLEOTIDE SEQUENCE [LARGE SCALE GENOMIC DNA]</scope>
    <source>
        <strain evidence="2 3">KCTC 12718</strain>
    </source>
</reference>
<sequence length="123" mass="14312">MDFSAGMAEEKIRAALRRGEFDNLPGKGKPLPKDDLAGVPDELRIGYKILKNSGFVPPEVQLKKDIVTLEELIAYCKDEHERSELNKRLNEKVIRFNHLMEKRKINQSSAFKSYENKIYRKLY</sequence>
<evidence type="ECO:0000313" key="3">
    <source>
        <dbReference type="Proteomes" id="UP001649381"/>
    </source>
</evidence>